<evidence type="ECO:0000313" key="3">
    <source>
        <dbReference type="EMBL" id="ETS05554.1"/>
    </source>
</evidence>
<reference evidence="4" key="1">
    <citation type="journal article" date="2013" name="Ind. Biotechnol.">
        <title>Comparative genomics analysis of Trichoderma reesei strains.</title>
        <authorList>
            <person name="Koike H."/>
            <person name="Aerts A."/>
            <person name="LaButti K."/>
            <person name="Grigoriev I.V."/>
            <person name="Baker S.E."/>
        </authorList>
    </citation>
    <scope>NUCLEOTIDE SEQUENCE [LARGE SCALE GENOMIC DNA]</scope>
    <source>
        <strain evidence="4">ATCC 56765 / BCRC 32924 / NRRL 11460 / Rut C-30</strain>
    </source>
</reference>
<feature type="region of interest" description="Disordered" evidence="2">
    <location>
        <begin position="1"/>
        <end position="36"/>
    </location>
</feature>
<gene>
    <name evidence="3" type="ORF">M419DRAFT_122116</name>
</gene>
<organism evidence="3 4">
    <name type="scientific">Hypocrea jecorina (strain ATCC 56765 / BCRC 32924 / NRRL 11460 / Rut C-30)</name>
    <name type="common">Trichoderma reesei</name>
    <dbReference type="NCBI Taxonomy" id="1344414"/>
    <lineage>
        <taxon>Eukaryota</taxon>
        <taxon>Fungi</taxon>
        <taxon>Dikarya</taxon>
        <taxon>Ascomycota</taxon>
        <taxon>Pezizomycotina</taxon>
        <taxon>Sordariomycetes</taxon>
        <taxon>Hypocreomycetidae</taxon>
        <taxon>Hypocreales</taxon>
        <taxon>Hypocreaceae</taxon>
        <taxon>Trichoderma</taxon>
    </lineage>
</organism>
<dbReference type="Proteomes" id="UP000024376">
    <property type="component" value="Unassembled WGS sequence"/>
</dbReference>
<keyword evidence="1" id="KW-0175">Coiled coil</keyword>
<name>A0A024SLP0_HYPJR</name>
<dbReference type="EMBL" id="KI911140">
    <property type="protein sequence ID" value="ETS05554.1"/>
    <property type="molecule type" value="Genomic_DNA"/>
</dbReference>
<sequence length="189" mass="21001">MAAAVDEAKVASISPSATDLSDITMAGNQANGQQQQASMEQLLLKMQERLNAVEEDAKRERRNRERLERQMLGVVQEAAGDAGGFNETIEDLKGRADELISKSSASYESWRRLRKIRESLHIVEETEKSRDTLAKKQMEWATYCDVLKAQLQDARPGVQIPTLEEVNGIKGNDSDDEDDAGKNLPNAVK</sequence>
<evidence type="ECO:0000313" key="4">
    <source>
        <dbReference type="Proteomes" id="UP000024376"/>
    </source>
</evidence>
<evidence type="ECO:0000256" key="1">
    <source>
        <dbReference type="SAM" id="Coils"/>
    </source>
</evidence>
<feature type="non-terminal residue" evidence="3">
    <location>
        <position position="189"/>
    </location>
</feature>
<evidence type="ECO:0000256" key="2">
    <source>
        <dbReference type="SAM" id="MobiDB-lite"/>
    </source>
</evidence>
<dbReference type="AlphaFoldDB" id="A0A024SLP0"/>
<protein>
    <submittedName>
        <fullName evidence="3">Uncharacterized protein</fullName>
    </submittedName>
</protein>
<dbReference type="KEGG" id="trr:M419DRAFT_122116"/>
<feature type="compositionally biased region" description="Low complexity" evidence="2">
    <location>
        <begin position="26"/>
        <end position="36"/>
    </location>
</feature>
<proteinExistence type="predicted"/>
<feature type="coiled-coil region" evidence="1">
    <location>
        <begin position="36"/>
        <end position="77"/>
    </location>
</feature>
<accession>A0A024SLP0</accession>
<feature type="region of interest" description="Disordered" evidence="2">
    <location>
        <begin position="155"/>
        <end position="189"/>
    </location>
</feature>
<dbReference type="HOGENOM" id="CLU_1437764_0_0_1"/>